<reference evidence="3" key="1">
    <citation type="submission" date="2025-08" db="UniProtKB">
        <authorList>
            <consortium name="RefSeq"/>
        </authorList>
    </citation>
    <scope>IDENTIFICATION</scope>
    <source>
        <tissue evidence="3">Entire body</tissue>
    </source>
</reference>
<feature type="domain" description="CYTH" evidence="1">
    <location>
        <begin position="1"/>
        <end position="170"/>
    </location>
</feature>
<dbReference type="Gene3D" id="2.40.320.10">
    <property type="entry name" value="Hypothetical Protein Pfu-838710-001"/>
    <property type="match status" value="1"/>
</dbReference>
<dbReference type="Pfam" id="PF01928">
    <property type="entry name" value="CYTH"/>
    <property type="match status" value="1"/>
</dbReference>
<keyword evidence="2" id="KW-1185">Reference proteome</keyword>
<dbReference type="InterPro" id="IPR023577">
    <property type="entry name" value="CYTH_domain"/>
</dbReference>
<dbReference type="FunCoup" id="A0A1W4X232">
    <property type="interactions" value="1"/>
</dbReference>
<dbReference type="STRING" id="224129.A0A1W4X232"/>
<dbReference type="AlphaFoldDB" id="A0A1W4X232"/>
<evidence type="ECO:0000259" key="1">
    <source>
        <dbReference type="PROSITE" id="PS51707"/>
    </source>
</evidence>
<dbReference type="GeneID" id="108737777"/>
<dbReference type="InParanoid" id="A0A1W4X232"/>
<dbReference type="SMART" id="SM01118">
    <property type="entry name" value="CYTH"/>
    <property type="match status" value="1"/>
</dbReference>
<accession>A0A1W4X232</accession>
<dbReference type="RefSeq" id="XP_018326380.1">
    <property type="nucleotide sequence ID" value="XM_018470878.2"/>
</dbReference>
<dbReference type="GO" id="GO:0016462">
    <property type="term" value="F:pyrophosphatase activity"/>
    <property type="evidence" value="ECO:0007669"/>
    <property type="project" value="UniProtKB-ARBA"/>
</dbReference>
<proteinExistence type="predicted"/>
<dbReference type="OrthoDB" id="6159137at2759"/>
<dbReference type="InterPro" id="IPR008173">
    <property type="entry name" value="Adenylyl_cyclase_CyaB"/>
</dbReference>
<evidence type="ECO:0000313" key="2">
    <source>
        <dbReference type="Proteomes" id="UP000192223"/>
    </source>
</evidence>
<dbReference type="PANTHER" id="PTHR21028:SF2">
    <property type="entry name" value="CYTH DOMAIN-CONTAINING PROTEIN"/>
    <property type="match status" value="1"/>
</dbReference>
<dbReference type="CDD" id="cd07890">
    <property type="entry name" value="CYTH-like_AC_IV-like"/>
    <property type="match status" value="1"/>
</dbReference>
<dbReference type="Proteomes" id="UP000192223">
    <property type="component" value="Unplaced"/>
</dbReference>
<sequence length="170" mass="19472">MRNIEIKARVKNLSDLVNKINSITNSGKTIIKQSDIFFNQEKGRLKLRKFESGDAELIYYERPDIEGPKLSSFEKCDLKFECVDGLIKVLTTAMGVKGVVKKERHLYIIDQTRIHIDQVEGLGTFIELEVVLREDQTVEDGSVIAKDLMQKLNIQEEDLLNKAYIDLLLT</sequence>
<dbReference type="SUPFAM" id="SSF55154">
    <property type="entry name" value="CYTH-like phosphatases"/>
    <property type="match status" value="1"/>
</dbReference>
<dbReference type="KEGG" id="apln:108737777"/>
<gene>
    <name evidence="3" type="primary">LOC108737777</name>
</gene>
<protein>
    <submittedName>
        <fullName evidence="3">Uncharacterized protein LOC108737777</fullName>
    </submittedName>
</protein>
<organism evidence="2 3">
    <name type="scientific">Agrilus planipennis</name>
    <name type="common">Emerald ash borer</name>
    <name type="synonym">Agrilus marcopoli</name>
    <dbReference type="NCBI Taxonomy" id="224129"/>
    <lineage>
        <taxon>Eukaryota</taxon>
        <taxon>Metazoa</taxon>
        <taxon>Ecdysozoa</taxon>
        <taxon>Arthropoda</taxon>
        <taxon>Hexapoda</taxon>
        <taxon>Insecta</taxon>
        <taxon>Pterygota</taxon>
        <taxon>Neoptera</taxon>
        <taxon>Endopterygota</taxon>
        <taxon>Coleoptera</taxon>
        <taxon>Polyphaga</taxon>
        <taxon>Elateriformia</taxon>
        <taxon>Buprestoidea</taxon>
        <taxon>Buprestidae</taxon>
        <taxon>Agrilinae</taxon>
        <taxon>Agrilus</taxon>
    </lineage>
</organism>
<dbReference type="PANTHER" id="PTHR21028">
    <property type="entry name" value="SI:CH211-156B7.4"/>
    <property type="match status" value="1"/>
</dbReference>
<dbReference type="InterPro" id="IPR033469">
    <property type="entry name" value="CYTH-like_dom_sf"/>
</dbReference>
<dbReference type="PROSITE" id="PS51707">
    <property type="entry name" value="CYTH"/>
    <property type="match status" value="1"/>
</dbReference>
<evidence type="ECO:0000313" key="3">
    <source>
        <dbReference type="RefSeq" id="XP_018326380.1"/>
    </source>
</evidence>
<name>A0A1W4X232_AGRPL</name>